<dbReference type="AlphaFoldDB" id="A0A2A5T719"/>
<keyword evidence="1" id="KW-0614">Plasmid</keyword>
<protein>
    <submittedName>
        <fullName evidence="1">Uncharacterized protein</fullName>
    </submittedName>
</protein>
<gene>
    <name evidence="1" type="ORF">BTN49_0310</name>
</gene>
<dbReference type="Proteomes" id="UP000219020">
    <property type="component" value="Plasmid pMJ1"/>
</dbReference>
<geneLocation type="plasmid" evidence="2">
    <name>pmj1</name>
</geneLocation>
<keyword evidence="2" id="KW-1185">Reference proteome</keyword>
<dbReference type="RefSeq" id="WP_223823753.1">
    <property type="nucleotide sequence ID" value="NZ_CAWNJE010000001.1"/>
</dbReference>
<dbReference type="EMBL" id="NBYY01000008">
    <property type="protein sequence ID" value="PCS23944.1"/>
    <property type="molecule type" value="Genomic_DNA"/>
</dbReference>
<dbReference type="GeneID" id="66950611"/>
<proteinExistence type="predicted"/>
<name>A0A2A5T719_9GAMM</name>
<evidence type="ECO:0000313" key="2">
    <source>
        <dbReference type="Proteomes" id="UP000219020"/>
    </source>
</evidence>
<reference evidence="2" key="1">
    <citation type="submission" date="2017-04" db="EMBL/GenBank/DDBJ databases">
        <title>Genome evolution of the luminous symbionts of deep sea anglerfish.</title>
        <authorList>
            <person name="Hendry T.A."/>
        </authorList>
    </citation>
    <scope>NUCLEOTIDE SEQUENCE [LARGE SCALE GENOMIC DNA]</scope>
    <source>
        <plasmid evidence="2">pmj1</plasmid>
    </source>
</reference>
<comment type="caution">
    <text evidence="1">The sequence shown here is derived from an EMBL/GenBank/DDBJ whole genome shotgun (WGS) entry which is preliminary data.</text>
</comment>
<accession>A0A2A5T719</accession>
<evidence type="ECO:0000313" key="1">
    <source>
        <dbReference type="EMBL" id="PCS23944.1"/>
    </source>
</evidence>
<organism evidence="1 2">
    <name type="scientific">Candidatus Enterovibrio escicola</name>
    <dbReference type="NCBI Taxonomy" id="1927127"/>
    <lineage>
        <taxon>Bacteria</taxon>
        <taxon>Pseudomonadati</taxon>
        <taxon>Pseudomonadota</taxon>
        <taxon>Gammaproteobacteria</taxon>
        <taxon>Vibrionales</taxon>
        <taxon>Vibrionaceae</taxon>
        <taxon>Enterovibrio</taxon>
    </lineage>
</organism>
<sequence length="310" mass="35893">MQTTKHQSATYNQKIQTSTTRPLTPLWYPDEALSPKNEQGERTLLDKKYRKSRPIPTINRKLWNTVEKVGCWVNARWPCLVMALIEAGMRKHNLSFRQDHKRNLENFLRWIAYNSDAVTGCINVALLCVEISREIGVSKSTLYYMIKELTAIGILKEAEWSGHGCQDILHGGCLPLTLCASPLFYALMGIDSIELEQFRRYENDRRRKDAERRHQIYDADIALQQYCHNNLLRVWEHRHTKDRSSYKIKLSDMPPLERLAYIAKNLIKRILAKGWHISIDAQTITKMATNLLFRMGLGVRVGRNASPSPV</sequence>